<organism evidence="1 2">
    <name type="scientific">Lautropia dentalis</name>
    <dbReference type="NCBI Taxonomy" id="2490857"/>
    <lineage>
        <taxon>Bacteria</taxon>
        <taxon>Pseudomonadati</taxon>
        <taxon>Pseudomonadota</taxon>
        <taxon>Betaproteobacteria</taxon>
        <taxon>Burkholderiales</taxon>
        <taxon>Burkholderiaceae</taxon>
        <taxon>Lautropia</taxon>
    </lineage>
</organism>
<gene>
    <name evidence="1" type="ORF">EHV23_11340</name>
</gene>
<accession>A0A426FMM3</accession>
<proteinExistence type="predicted"/>
<reference evidence="1 2" key="1">
    <citation type="submission" date="2018-11" db="EMBL/GenBank/DDBJ databases">
        <title>Genome sequencing of Lautropia sp. KCOM 2505 (= ChDC F240).</title>
        <authorList>
            <person name="Kook J.-K."/>
            <person name="Park S.-N."/>
            <person name="Lim Y.K."/>
        </authorList>
    </citation>
    <scope>NUCLEOTIDE SEQUENCE [LARGE SCALE GENOMIC DNA]</scope>
    <source>
        <strain evidence="1 2">KCOM 2505</strain>
    </source>
</reference>
<keyword evidence="2" id="KW-1185">Reference proteome</keyword>
<dbReference type="OrthoDB" id="8525200at2"/>
<evidence type="ECO:0000313" key="1">
    <source>
        <dbReference type="EMBL" id="RRN43974.1"/>
    </source>
</evidence>
<dbReference type="PANTHER" id="PTHR38765:SF1">
    <property type="entry name" value="DUF484 DOMAIN-CONTAINING PROTEIN"/>
    <property type="match status" value="1"/>
</dbReference>
<dbReference type="SUPFAM" id="SSF55781">
    <property type="entry name" value="GAF domain-like"/>
    <property type="match status" value="1"/>
</dbReference>
<sequence length="244" mass="26856">MSLTSVEGNAGGDGRGRRMADLDAAQVAAWLQQNPEFFETHRDLLSQIRLRHPHGGRAISLIERQVTVLRDSNRMLEKRVADFLRIGRDNDALSMKMQGLAHALLGEREPSRLPGLLCAGLRRGFDVPFVLVRLWADVNLPETSQGPVSSRLRQWADRLDQPFCGPAEQQDEIVAWFPDRGQEVASLAVMALRAGNETQSFGLLVIGSHDPNRFQSGMGTVVLEQLADMAGASLSRALPARQVA</sequence>
<dbReference type="RefSeq" id="WP_125096173.1">
    <property type="nucleotide sequence ID" value="NZ_RRUE01000002.1"/>
</dbReference>
<comment type="caution">
    <text evidence="1">The sequence shown here is derived from an EMBL/GenBank/DDBJ whole genome shotgun (WGS) entry which is preliminary data.</text>
</comment>
<dbReference type="Pfam" id="PF04340">
    <property type="entry name" value="DUF484"/>
    <property type="match status" value="1"/>
</dbReference>
<dbReference type="InterPro" id="IPR007435">
    <property type="entry name" value="DUF484"/>
</dbReference>
<dbReference type="AlphaFoldDB" id="A0A426FMM3"/>
<dbReference type="EMBL" id="RRUE01000002">
    <property type="protein sequence ID" value="RRN43974.1"/>
    <property type="molecule type" value="Genomic_DNA"/>
</dbReference>
<evidence type="ECO:0000313" key="2">
    <source>
        <dbReference type="Proteomes" id="UP000270261"/>
    </source>
</evidence>
<dbReference type="Proteomes" id="UP000270261">
    <property type="component" value="Unassembled WGS sequence"/>
</dbReference>
<dbReference type="PANTHER" id="PTHR38765">
    <property type="entry name" value="DUF484 DOMAIN-CONTAINING PROTEIN"/>
    <property type="match status" value="1"/>
</dbReference>
<dbReference type="InterPro" id="IPR029016">
    <property type="entry name" value="GAF-like_dom_sf"/>
</dbReference>
<dbReference type="Gene3D" id="3.30.450.40">
    <property type="match status" value="1"/>
</dbReference>
<name>A0A426FMM3_9BURK</name>
<protein>
    <submittedName>
        <fullName evidence="1">DUF484 family protein</fullName>
    </submittedName>
</protein>